<organism evidence="3 4">
    <name type="scientific">Pseudomonas baltica</name>
    <dbReference type="NCBI Taxonomy" id="2762576"/>
    <lineage>
        <taxon>Bacteria</taxon>
        <taxon>Pseudomonadati</taxon>
        <taxon>Pseudomonadota</taxon>
        <taxon>Gammaproteobacteria</taxon>
        <taxon>Pseudomonadales</taxon>
        <taxon>Pseudomonadaceae</taxon>
        <taxon>Pseudomonas</taxon>
    </lineage>
</organism>
<dbReference type="RefSeq" id="WP_185794301.1">
    <property type="nucleotide sequence ID" value="NZ_JACMYH010000002.1"/>
</dbReference>
<comment type="caution">
    <text evidence="3">The sequence shown here is derived from an EMBL/GenBank/DDBJ whole genome shotgun (WGS) entry which is preliminary data.</text>
</comment>
<evidence type="ECO:0000256" key="1">
    <source>
        <dbReference type="SAM" id="Phobius"/>
    </source>
</evidence>
<dbReference type="EMBL" id="JACMYH010000002">
    <property type="protein sequence ID" value="MBC2678760.1"/>
    <property type="molecule type" value="Genomic_DNA"/>
</dbReference>
<feature type="transmembrane region" description="Helical" evidence="1">
    <location>
        <begin position="133"/>
        <end position="150"/>
    </location>
</feature>
<evidence type="ECO:0000259" key="2">
    <source>
        <dbReference type="Pfam" id="PF05425"/>
    </source>
</evidence>
<keyword evidence="1" id="KW-0812">Transmembrane</keyword>
<feature type="transmembrane region" description="Helical" evidence="1">
    <location>
        <begin position="86"/>
        <end position="103"/>
    </location>
</feature>
<feature type="domain" description="Copper resistance protein D" evidence="2">
    <location>
        <begin position="49"/>
        <end position="147"/>
    </location>
</feature>
<evidence type="ECO:0000313" key="3">
    <source>
        <dbReference type="EMBL" id="MBC2678760.1"/>
    </source>
</evidence>
<proteinExistence type="predicted"/>
<keyword evidence="1" id="KW-1133">Transmembrane helix</keyword>
<dbReference type="Proteomes" id="UP000546173">
    <property type="component" value="Unassembled WGS sequence"/>
</dbReference>
<dbReference type="GO" id="GO:0016020">
    <property type="term" value="C:membrane"/>
    <property type="evidence" value="ECO:0007669"/>
    <property type="project" value="InterPro"/>
</dbReference>
<gene>
    <name evidence="3" type="ORF">H7993_10190</name>
</gene>
<reference evidence="3 4" key="1">
    <citation type="submission" date="2020-08" db="EMBL/GenBank/DDBJ databases">
        <title>Pseudomonas sp. nov.</title>
        <authorList>
            <person name="Gieschler S."/>
            <person name="Fiedler G."/>
            <person name="Brinks E."/>
            <person name="Boehnlein C."/>
            <person name="Franz C.M.A.P."/>
            <person name="Kabisch J."/>
        </authorList>
    </citation>
    <scope>NUCLEOTIDE SEQUENCE [LARGE SCALE GENOMIC DNA]</scope>
    <source>
        <strain evidence="3 4">MBT-2</strain>
    </source>
</reference>
<keyword evidence="1" id="KW-0472">Membrane</keyword>
<evidence type="ECO:0000313" key="4">
    <source>
        <dbReference type="Proteomes" id="UP000546173"/>
    </source>
</evidence>
<dbReference type="AlphaFoldDB" id="A0A7X1G5F3"/>
<dbReference type="InterPro" id="IPR008457">
    <property type="entry name" value="Cu-R_CopD_dom"/>
</dbReference>
<keyword evidence="4" id="KW-1185">Reference proteome</keyword>
<name>A0A7X1G5F3_9PSED</name>
<sequence>MSADSVFQTLHGLAVLMWLGGMLATCTILRPAGLAVPSRVQRLQRLVDIFPRLFGGVWAAVLILPISGVALLRLRFTGFETAPRDVQIMMGLYVVMVALFLRMQGLQLPALRKAVAAQAWTDGAIAMKKLRRLAVGGLLLGLATVVLGMARQF</sequence>
<feature type="transmembrane region" description="Helical" evidence="1">
    <location>
        <begin position="12"/>
        <end position="32"/>
    </location>
</feature>
<dbReference type="Pfam" id="PF05425">
    <property type="entry name" value="CopD"/>
    <property type="match status" value="1"/>
</dbReference>
<accession>A0A7X1G5F3</accession>
<feature type="transmembrane region" description="Helical" evidence="1">
    <location>
        <begin position="53"/>
        <end position="74"/>
    </location>
</feature>
<protein>
    <submittedName>
        <fullName evidence="3">DUF2269 family protein</fullName>
    </submittedName>
</protein>